<evidence type="ECO:0000259" key="1">
    <source>
        <dbReference type="Pfam" id="PF08388"/>
    </source>
</evidence>
<sequence length="60" mass="6988">MGAELQSWRIHLRTTSDLGELARWMDPVLRGCMNYYGKFYWTALNVFRSASTPTWCAGRD</sequence>
<keyword evidence="3" id="KW-1185">Reference proteome</keyword>
<proteinExistence type="predicted"/>
<dbReference type="EMBL" id="BAABDQ010000069">
    <property type="protein sequence ID" value="GAA3623205.1"/>
    <property type="molecule type" value="Genomic_DNA"/>
</dbReference>
<dbReference type="RefSeq" id="WP_345579909.1">
    <property type="nucleotide sequence ID" value="NZ_BAABDQ010000069.1"/>
</dbReference>
<dbReference type="Proteomes" id="UP001500630">
    <property type="component" value="Unassembled WGS sequence"/>
</dbReference>
<gene>
    <name evidence="2" type="ORF">GCM10022419_131100</name>
</gene>
<protein>
    <recommendedName>
        <fullName evidence="1">Group II intron maturase-specific domain-containing protein</fullName>
    </recommendedName>
</protein>
<organism evidence="2 3">
    <name type="scientific">Nonomuraea rosea</name>
    <dbReference type="NCBI Taxonomy" id="638574"/>
    <lineage>
        <taxon>Bacteria</taxon>
        <taxon>Bacillati</taxon>
        <taxon>Actinomycetota</taxon>
        <taxon>Actinomycetes</taxon>
        <taxon>Streptosporangiales</taxon>
        <taxon>Streptosporangiaceae</taxon>
        <taxon>Nonomuraea</taxon>
    </lineage>
</organism>
<accession>A0ABP7A1Q8</accession>
<evidence type="ECO:0000313" key="2">
    <source>
        <dbReference type="EMBL" id="GAA3623205.1"/>
    </source>
</evidence>
<evidence type="ECO:0000313" key="3">
    <source>
        <dbReference type="Proteomes" id="UP001500630"/>
    </source>
</evidence>
<dbReference type="InterPro" id="IPR013597">
    <property type="entry name" value="Mat_intron_G2"/>
</dbReference>
<reference evidence="3" key="1">
    <citation type="journal article" date="2019" name="Int. J. Syst. Evol. Microbiol.">
        <title>The Global Catalogue of Microorganisms (GCM) 10K type strain sequencing project: providing services to taxonomists for standard genome sequencing and annotation.</title>
        <authorList>
            <consortium name="The Broad Institute Genomics Platform"/>
            <consortium name="The Broad Institute Genome Sequencing Center for Infectious Disease"/>
            <person name="Wu L."/>
            <person name="Ma J."/>
        </authorList>
    </citation>
    <scope>NUCLEOTIDE SEQUENCE [LARGE SCALE GENOMIC DNA]</scope>
    <source>
        <strain evidence="3">JCM 17326</strain>
    </source>
</reference>
<feature type="domain" description="Group II intron maturase-specific" evidence="1">
    <location>
        <begin position="3"/>
        <end position="43"/>
    </location>
</feature>
<comment type="caution">
    <text evidence="2">The sequence shown here is derived from an EMBL/GenBank/DDBJ whole genome shotgun (WGS) entry which is preliminary data.</text>
</comment>
<dbReference type="Pfam" id="PF08388">
    <property type="entry name" value="GIIM"/>
    <property type="match status" value="1"/>
</dbReference>
<name>A0ABP7A1Q8_9ACTN</name>